<dbReference type="InterPro" id="IPR002816">
    <property type="entry name" value="TraB/PrgY/GumN_fam"/>
</dbReference>
<organism evidence="2 3">
    <name type="scientific">Alteromonas australica</name>
    <dbReference type="NCBI Taxonomy" id="589873"/>
    <lineage>
        <taxon>Bacteria</taxon>
        <taxon>Pseudomonadati</taxon>
        <taxon>Pseudomonadota</taxon>
        <taxon>Gammaproteobacteria</taxon>
        <taxon>Alteromonadales</taxon>
        <taxon>Alteromonadaceae</taxon>
        <taxon>Alteromonas/Salinimonas group</taxon>
        <taxon>Alteromonas</taxon>
    </lineage>
</organism>
<dbReference type="CDD" id="cd14789">
    <property type="entry name" value="Tiki"/>
    <property type="match status" value="1"/>
</dbReference>
<dbReference type="Proteomes" id="UP000056090">
    <property type="component" value="Chromosome"/>
</dbReference>
<evidence type="ECO:0000313" key="2">
    <source>
        <dbReference type="EMBL" id="AIF99388.1"/>
    </source>
</evidence>
<sequence length="286" mass="32249">MRLAVLLFLFSLIAQTTCFAASVFKVSKGEDYLYVGGTLHLLSESDYPLPTQYSQAYEQSDLVVFETDLAALDSPEFLQHMLSALTYQKGERLTDALSQTTITSLTAHLEKRGLTLQQFNHFKPAMMSMTLSMVELQRMGLTSEGVDKHFHHKASLEGKPIAWLETPEQQIAFIAQMGQGDPDAFMQYTLKDLAQLPELLPELKSSWSSGDLDKMYNESLADFAKQYPNVFDTLITQRNNAWMRDLNHYLASPEVEFVLVGALHLPGNVGVLNQLREQGYEVEKVK</sequence>
<accession>A0A075P0R8</accession>
<dbReference type="EMBL" id="CP008849">
    <property type="protein sequence ID" value="AIF99388.1"/>
    <property type="molecule type" value="Genomic_DNA"/>
</dbReference>
<gene>
    <name evidence="2" type="ORF">EP13_12220</name>
</gene>
<feature type="chain" id="PRO_5001708019" evidence="1">
    <location>
        <begin position="21"/>
        <end position="286"/>
    </location>
</feature>
<dbReference type="Pfam" id="PF01963">
    <property type="entry name" value="TraB_PrgY_gumN"/>
    <property type="match status" value="1"/>
</dbReference>
<dbReference type="PANTHER" id="PTHR40590:SF1">
    <property type="entry name" value="CYTOPLASMIC PROTEIN"/>
    <property type="match status" value="1"/>
</dbReference>
<proteinExistence type="predicted"/>
<dbReference type="PANTHER" id="PTHR40590">
    <property type="entry name" value="CYTOPLASMIC PROTEIN-RELATED"/>
    <property type="match status" value="1"/>
</dbReference>
<dbReference type="GeneID" id="78255669"/>
<keyword evidence="1" id="KW-0732">Signal</keyword>
<evidence type="ECO:0000256" key="1">
    <source>
        <dbReference type="SAM" id="SignalP"/>
    </source>
</evidence>
<evidence type="ECO:0000313" key="3">
    <source>
        <dbReference type="Proteomes" id="UP000056090"/>
    </source>
</evidence>
<protein>
    <submittedName>
        <fullName evidence="2">Polysaccharide biosynthesis protein GumN</fullName>
    </submittedName>
</protein>
<keyword evidence="3" id="KW-1185">Reference proteome</keyword>
<dbReference type="eggNOG" id="COG3735">
    <property type="taxonomic scope" value="Bacteria"/>
</dbReference>
<dbReference type="AlphaFoldDB" id="A0A075P0R8"/>
<dbReference type="RefSeq" id="WP_044057483.1">
    <property type="nucleotide sequence ID" value="NZ_CBCSKJ010000003.1"/>
</dbReference>
<dbReference type="KEGG" id="aal:EP13_12220"/>
<feature type="signal peptide" evidence="1">
    <location>
        <begin position="1"/>
        <end position="20"/>
    </location>
</feature>
<name>A0A075P0R8_9ALTE</name>
<dbReference type="InterPro" id="IPR047111">
    <property type="entry name" value="YbaP-like"/>
</dbReference>
<reference evidence="2 3" key="1">
    <citation type="submission" date="2014-06" db="EMBL/GenBank/DDBJ databases">
        <title>Genomes of Alteromonas australica, a world apart.</title>
        <authorList>
            <person name="Gonzaga A."/>
            <person name="Lopez-Perez M."/>
            <person name="Rodriguez-Valera F."/>
        </authorList>
    </citation>
    <scope>NUCLEOTIDE SEQUENCE [LARGE SCALE GENOMIC DNA]</scope>
    <source>
        <strain evidence="2 3">H 17</strain>
    </source>
</reference>